<dbReference type="InterPro" id="IPR038050">
    <property type="entry name" value="Neuro_actylchol_rec"/>
</dbReference>
<reference evidence="23" key="2">
    <citation type="submission" date="2022-06" db="UniProtKB">
        <authorList>
            <consortium name="EnsemblMetazoa"/>
        </authorList>
    </citation>
    <scope>IDENTIFICATION</scope>
    <source>
        <strain evidence="23">PS312</strain>
    </source>
</reference>
<dbReference type="SUPFAM" id="SSF90112">
    <property type="entry name" value="Neurotransmitter-gated ion-channel transmembrane pore"/>
    <property type="match status" value="2"/>
</dbReference>
<name>A0A2A6BJG8_PRIPA</name>
<evidence type="ECO:0000256" key="2">
    <source>
        <dbReference type="ARBA" id="ARBA00022448"/>
    </source>
</evidence>
<keyword evidence="10" id="KW-1015">Disulfide bond</keyword>
<dbReference type="EnsemblMetazoa" id="PPA24139.1">
    <property type="protein sequence ID" value="PPA24139.1"/>
    <property type="gene ID" value="WBGene00113693"/>
</dbReference>
<keyword evidence="6 20" id="KW-1133">Transmembrane helix</keyword>
<feature type="domain" description="Neurotransmitter-gated ion-channel transmembrane" evidence="22">
    <location>
        <begin position="269"/>
        <end position="362"/>
    </location>
</feature>
<evidence type="ECO:0000256" key="5">
    <source>
        <dbReference type="ARBA" id="ARBA00022729"/>
    </source>
</evidence>
<dbReference type="GO" id="GO:0051932">
    <property type="term" value="P:synaptic transmission, GABAergic"/>
    <property type="evidence" value="ECO:0000318"/>
    <property type="project" value="GO_Central"/>
</dbReference>
<feature type="transmembrane region" description="Helical" evidence="20">
    <location>
        <begin position="295"/>
        <end position="315"/>
    </location>
</feature>
<evidence type="ECO:0000256" key="17">
    <source>
        <dbReference type="ARBA" id="ARBA00023303"/>
    </source>
</evidence>
<evidence type="ECO:0000256" key="9">
    <source>
        <dbReference type="ARBA" id="ARBA00023136"/>
    </source>
</evidence>
<dbReference type="InterPro" id="IPR006201">
    <property type="entry name" value="Neur_channel"/>
</dbReference>
<dbReference type="InterPro" id="IPR006202">
    <property type="entry name" value="Neur_chan_lig-bd"/>
</dbReference>
<evidence type="ECO:0000256" key="20">
    <source>
        <dbReference type="RuleBase" id="RU000687"/>
    </source>
</evidence>
<accession>A0A2A6BJG8</accession>
<keyword evidence="4 20" id="KW-0812">Transmembrane</keyword>
<dbReference type="Gene3D" id="1.20.58.390">
    <property type="entry name" value="Neurotransmitter-gated ion-channel transmembrane domain"/>
    <property type="match status" value="2"/>
</dbReference>
<dbReference type="PRINTS" id="PR00253">
    <property type="entry name" value="GABAARECEPTR"/>
</dbReference>
<evidence type="ECO:0000256" key="11">
    <source>
        <dbReference type="ARBA" id="ARBA00023170"/>
    </source>
</evidence>
<dbReference type="FunFam" id="2.70.170.10:FF:000021">
    <property type="entry name" value="Gamma-aminobutyric acid receptor isoform 3b"/>
    <property type="match status" value="1"/>
</dbReference>
<reference evidence="24" key="1">
    <citation type="journal article" date="2008" name="Nat. Genet.">
        <title>The Pristionchus pacificus genome provides a unique perspective on nematode lifestyle and parasitism.</title>
        <authorList>
            <person name="Dieterich C."/>
            <person name="Clifton S.W."/>
            <person name="Schuster L.N."/>
            <person name="Chinwalla A."/>
            <person name="Delehaunty K."/>
            <person name="Dinkelacker I."/>
            <person name="Fulton L."/>
            <person name="Fulton R."/>
            <person name="Godfrey J."/>
            <person name="Minx P."/>
            <person name="Mitreva M."/>
            <person name="Roeseler W."/>
            <person name="Tian H."/>
            <person name="Witte H."/>
            <person name="Yang S.P."/>
            <person name="Wilson R.K."/>
            <person name="Sommer R.J."/>
        </authorList>
    </citation>
    <scope>NUCLEOTIDE SEQUENCE [LARGE SCALE GENOMIC DNA]</scope>
    <source>
        <strain evidence="24">PS312</strain>
    </source>
</reference>
<keyword evidence="11" id="KW-0675">Receptor</keyword>
<dbReference type="AlphaFoldDB" id="A0A2A6BJG8"/>
<dbReference type="GO" id="GO:0005230">
    <property type="term" value="F:extracellular ligand-gated monoatomic ion channel activity"/>
    <property type="evidence" value="ECO:0007669"/>
    <property type="project" value="InterPro"/>
</dbReference>
<comment type="caution">
    <text evidence="20">Lacks conserved residue(s) required for the propagation of feature annotation.</text>
</comment>
<dbReference type="Gene3D" id="2.70.170.10">
    <property type="entry name" value="Neurotransmitter-gated ion-channel ligand-binding domain"/>
    <property type="match status" value="1"/>
</dbReference>
<dbReference type="GO" id="GO:1902476">
    <property type="term" value="P:chloride transmembrane transport"/>
    <property type="evidence" value="ECO:0000318"/>
    <property type="project" value="GO_Central"/>
</dbReference>
<evidence type="ECO:0000256" key="12">
    <source>
        <dbReference type="ARBA" id="ARBA00023173"/>
    </source>
</evidence>
<keyword evidence="17 20" id="KW-0407">Ion channel</keyword>
<dbReference type="GO" id="GO:0004890">
    <property type="term" value="F:GABA-A receptor activity"/>
    <property type="evidence" value="ECO:0000318"/>
    <property type="project" value="GO_Central"/>
</dbReference>
<keyword evidence="5" id="KW-0732">Signal</keyword>
<keyword evidence="16" id="KW-1071">Ligand-gated ion channel</keyword>
<dbReference type="SUPFAM" id="SSF63712">
    <property type="entry name" value="Nicotinic receptor ligand binding domain-like"/>
    <property type="match status" value="1"/>
</dbReference>
<evidence type="ECO:0000256" key="8">
    <source>
        <dbReference type="ARBA" id="ARBA00023065"/>
    </source>
</evidence>
<dbReference type="Pfam" id="PF02931">
    <property type="entry name" value="Neur_chan_LBD"/>
    <property type="match status" value="1"/>
</dbReference>
<dbReference type="OrthoDB" id="203862at2759"/>
<dbReference type="GO" id="GO:1902711">
    <property type="term" value="C:GABA-A receptor complex"/>
    <property type="evidence" value="ECO:0000318"/>
    <property type="project" value="GO_Central"/>
</dbReference>
<keyword evidence="3" id="KW-1003">Cell membrane</keyword>
<accession>A0A8R1UHH4</accession>
<dbReference type="InterPro" id="IPR006028">
    <property type="entry name" value="GABAA/Glycine_rcpt"/>
</dbReference>
<evidence type="ECO:0000256" key="7">
    <source>
        <dbReference type="ARBA" id="ARBA00023018"/>
    </source>
</evidence>
<evidence type="ECO:0000256" key="10">
    <source>
        <dbReference type="ARBA" id="ARBA00023157"/>
    </source>
</evidence>
<comment type="similarity">
    <text evidence="1">Belongs to the ligand-gated ion channel (TC 1.A.9) family. Gamma-aminobutyric acid receptor (TC 1.A.9.5) subfamily.</text>
</comment>
<keyword evidence="8 20" id="KW-0406">Ion transport</keyword>
<evidence type="ECO:0000256" key="13">
    <source>
        <dbReference type="ARBA" id="ARBA00023180"/>
    </source>
</evidence>
<keyword evidence="7" id="KW-0770">Synapse</keyword>
<dbReference type="InterPro" id="IPR036734">
    <property type="entry name" value="Neur_chan_lig-bd_sf"/>
</dbReference>
<dbReference type="InterPro" id="IPR036719">
    <property type="entry name" value="Neuro-gated_channel_TM_sf"/>
</dbReference>
<dbReference type="PANTHER" id="PTHR18945">
    <property type="entry name" value="NEUROTRANSMITTER GATED ION CHANNEL"/>
    <property type="match status" value="1"/>
</dbReference>
<keyword evidence="13" id="KW-0325">Glycoprotein</keyword>
<feature type="domain" description="Neurotransmitter-gated ion-channel ligand-binding" evidence="21">
    <location>
        <begin position="54"/>
        <end position="243"/>
    </location>
</feature>
<comment type="subcellular location">
    <subcellularLocation>
        <location evidence="18">Postsynaptic cell membrane</location>
        <topology evidence="18">Multi-pass membrane protein</topology>
    </subcellularLocation>
</comment>
<keyword evidence="14" id="KW-0868">Chloride</keyword>
<dbReference type="PRINTS" id="PR00252">
    <property type="entry name" value="NRIONCHANNEL"/>
</dbReference>
<dbReference type="Pfam" id="PF02932">
    <property type="entry name" value="Neur_chan_memb"/>
    <property type="match status" value="2"/>
</dbReference>
<evidence type="ECO:0000256" key="4">
    <source>
        <dbReference type="ARBA" id="ARBA00022692"/>
    </source>
</evidence>
<evidence type="ECO:0000256" key="16">
    <source>
        <dbReference type="ARBA" id="ARBA00023286"/>
    </source>
</evidence>
<dbReference type="GO" id="GO:0034707">
    <property type="term" value="C:chloride channel complex"/>
    <property type="evidence" value="ECO:0007669"/>
    <property type="project" value="UniProtKB-KW"/>
</dbReference>
<evidence type="ECO:0000256" key="18">
    <source>
        <dbReference type="ARBA" id="ARBA00034104"/>
    </source>
</evidence>
<evidence type="ECO:0000256" key="15">
    <source>
        <dbReference type="ARBA" id="ARBA00023257"/>
    </source>
</evidence>
<dbReference type="Proteomes" id="UP000005239">
    <property type="component" value="Unassembled WGS sequence"/>
</dbReference>
<evidence type="ECO:0000256" key="6">
    <source>
        <dbReference type="ARBA" id="ARBA00022989"/>
    </source>
</evidence>
<feature type="transmembrane region" description="Helical" evidence="20">
    <location>
        <begin position="262"/>
        <end position="286"/>
    </location>
</feature>
<dbReference type="FunFam" id="1.20.58.390:FF:000067">
    <property type="entry name" value="Glycine receptor subunit alpha-2"/>
    <property type="match status" value="2"/>
</dbReference>
<proteinExistence type="inferred from homology"/>
<organism evidence="23 24">
    <name type="scientific">Pristionchus pacificus</name>
    <name type="common">Parasitic nematode worm</name>
    <dbReference type="NCBI Taxonomy" id="54126"/>
    <lineage>
        <taxon>Eukaryota</taxon>
        <taxon>Metazoa</taxon>
        <taxon>Ecdysozoa</taxon>
        <taxon>Nematoda</taxon>
        <taxon>Chromadorea</taxon>
        <taxon>Rhabditida</taxon>
        <taxon>Rhabditina</taxon>
        <taxon>Diplogasteromorpha</taxon>
        <taxon>Diplogasteroidea</taxon>
        <taxon>Neodiplogasteridae</taxon>
        <taxon>Pristionchus</taxon>
    </lineage>
</organism>
<evidence type="ECO:0000313" key="24">
    <source>
        <dbReference type="Proteomes" id="UP000005239"/>
    </source>
</evidence>
<dbReference type="InterPro" id="IPR018000">
    <property type="entry name" value="Neurotransmitter_ion_chnl_CS"/>
</dbReference>
<feature type="transmembrane region" description="Helical" evidence="20">
    <location>
        <begin position="12"/>
        <end position="32"/>
    </location>
</feature>
<protein>
    <recommendedName>
        <fullName evidence="19">Gamma-aminobutyric acid receptor subunit beta</fullName>
    </recommendedName>
</protein>
<dbReference type="GO" id="GO:0005254">
    <property type="term" value="F:chloride channel activity"/>
    <property type="evidence" value="ECO:0007669"/>
    <property type="project" value="UniProtKB-KW"/>
</dbReference>
<feature type="transmembrane region" description="Helical" evidence="20">
    <location>
        <begin position="803"/>
        <end position="823"/>
    </location>
</feature>
<keyword evidence="9 20" id="KW-0472">Membrane</keyword>
<keyword evidence="2 20" id="KW-0813">Transport</keyword>
<evidence type="ECO:0000259" key="22">
    <source>
        <dbReference type="Pfam" id="PF02932"/>
    </source>
</evidence>
<gene>
    <name evidence="23" type="primary">WBGene00113693</name>
</gene>
<sequence>MITLHSSSLQFAGCSLSMVSSSFLFILLLIIGSDAQYDDSTTHRPPIETDRLSAVLDRLINKTTYDKRLRPMYGSSPVDVGITIHVSSISAVSEVDMDFTLDFYMRQTWKDPRLAFEDSNVDGNKIGSLTVGVDYLDKLWKPDTFFPNEKKSFFHTATTHNSFLRIDPDGTVFTSQRLTVTATCPMKLQLFPMDSQRCRLEIESYGYAVKDINYQFLENIKYDNFSLPQFELLEVTNATRVEELSSGKYVRLIAFFLFKRSIGFYIIQIYLPSILIVVISWVSFWLSRDATPARIGLGVTTVLTMTTLMTTTNSAMPKVSYVKSIDIFLGVSFLMVFASLVEYAAVGYITKRHKLIVKRKQSRALSIAPPHSPDIPHQRSVSVPAYYNTAYRPFYSSTDRSSNLYIDSNTRPPVAVTGQIDEPCLCPPSVPDSTTPLLAVPKTSRALSMSRESVVMFDMDRLEENEENCRRSRFPPRLIRYATRLKRAFRPSNIDKHSRSIFPTINKHGPSLYRVFRSLSLCLPYPSWVHSGVRSFLIVVSDGYTRAEIDYFWGKTKNEALRHEAVAFDNFTLPQFQPTRYQVDAKEAVTSSGKYVRLYVEVLLVRNMGFYSMNIVIPSMLIVTISWVSFWLNREASPARVGLGVTTVLTMTTLITTTNNSMPKVSYIKGLDVFLNFCFVMVFASLVEYAVVSYMNKRIVLKRQKRQKAQEAQQRQERPMFATSAKPNNNVDAFYMGAHHSSMHQLMEIPPDCDCRTIPLQQHPRLTAEPSSPLWPAPFGRAKKATRTCSNITPAKIDKCSRYAFPLMFGGFNVLYWTIMTVLSSMSESTGIDGWHDIQRG</sequence>
<dbReference type="CDD" id="cd19049">
    <property type="entry name" value="LGIC_TM_anion"/>
    <property type="match status" value="2"/>
</dbReference>
<keyword evidence="24" id="KW-1185">Reference proteome</keyword>
<keyword evidence="15" id="KW-0628">Postsynaptic cell membrane</keyword>
<keyword evidence="12" id="KW-0869">Chloride channel</keyword>
<evidence type="ECO:0000256" key="1">
    <source>
        <dbReference type="ARBA" id="ARBA00010180"/>
    </source>
</evidence>
<evidence type="ECO:0000256" key="19">
    <source>
        <dbReference type="ARBA" id="ARBA00071250"/>
    </source>
</evidence>
<evidence type="ECO:0000256" key="14">
    <source>
        <dbReference type="ARBA" id="ARBA00023214"/>
    </source>
</evidence>
<dbReference type="GO" id="GO:0045211">
    <property type="term" value="C:postsynaptic membrane"/>
    <property type="evidence" value="ECO:0007669"/>
    <property type="project" value="UniProtKB-SubCell"/>
</dbReference>
<evidence type="ECO:0000259" key="21">
    <source>
        <dbReference type="Pfam" id="PF02931"/>
    </source>
</evidence>
<dbReference type="PROSITE" id="PS00236">
    <property type="entry name" value="NEUROTR_ION_CHANNEL"/>
    <property type="match status" value="1"/>
</dbReference>
<feature type="transmembrane region" description="Helical" evidence="20">
    <location>
        <begin position="327"/>
        <end position="350"/>
    </location>
</feature>
<dbReference type="InterPro" id="IPR006029">
    <property type="entry name" value="Neurotrans-gated_channel_TM"/>
</dbReference>
<dbReference type="NCBIfam" id="TIGR00860">
    <property type="entry name" value="LIC"/>
    <property type="match status" value="1"/>
</dbReference>
<feature type="transmembrane region" description="Helical" evidence="20">
    <location>
        <begin position="611"/>
        <end position="632"/>
    </location>
</feature>
<evidence type="ECO:0000313" key="23">
    <source>
        <dbReference type="EnsemblMetazoa" id="PPA24139.1"/>
    </source>
</evidence>
<evidence type="ECO:0000256" key="3">
    <source>
        <dbReference type="ARBA" id="ARBA00022475"/>
    </source>
</evidence>
<feature type="transmembrane region" description="Helical" evidence="20">
    <location>
        <begin position="673"/>
        <end position="696"/>
    </location>
</feature>
<feature type="domain" description="Neurotransmitter-gated ion-channel transmembrane" evidence="22">
    <location>
        <begin position="615"/>
        <end position="731"/>
    </location>
</feature>